<feature type="compositionally biased region" description="Acidic residues" evidence="2">
    <location>
        <begin position="1202"/>
        <end position="1211"/>
    </location>
</feature>
<feature type="compositionally biased region" description="Polar residues" evidence="2">
    <location>
        <begin position="1140"/>
        <end position="1152"/>
    </location>
</feature>
<feature type="region of interest" description="Disordered" evidence="2">
    <location>
        <begin position="321"/>
        <end position="396"/>
    </location>
</feature>
<dbReference type="RefSeq" id="XP_008818298.1">
    <property type="nucleotide sequence ID" value="XM_008820076.1"/>
</dbReference>
<dbReference type="OrthoDB" id="332663at2759"/>
<feature type="compositionally biased region" description="Basic and acidic residues" evidence="2">
    <location>
        <begin position="643"/>
        <end position="703"/>
    </location>
</feature>
<feature type="compositionally biased region" description="Basic residues" evidence="2">
    <location>
        <begin position="1070"/>
        <end position="1079"/>
    </location>
</feature>
<feature type="compositionally biased region" description="Polar residues" evidence="2">
    <location>
        <begin position="959"/>
        <end position="969"/>
    </location>
</feature>
<evidence type="ECO:0000256" key="1">
    <source>
        <dbReference type="SAM" id="Coils"/>
    </source>
</evidence>
<keyword evidence="4" id="KW-1185">Reference proteome</keyword>
<accession>W7A1A4</accession>
<dbReference type="GeneID" id="20039767"/>
<feature type="compositionally biased region" description="Basic and acidic residues" evidence="2">
    <location>
        <begin position="872"/>
        <end position="882"/>
    </location>
</feature>
<feature type="region of interest" description="Disordered" evidence="2">
    <location>
        <begin position="1050"/>
        <end position="1090"/>
    </location>
</feature>
<feature type="coiled-coil region" evidence="1">
    <location>
        <begin position="1257"/>
        <end position="1284"/>
    </location>
</feature>
<feature type="compositionally biased region" description="Basic and acidic residues" evidence="2">
    <location>
        <begin position="1365"/>
        <end position="1394"/>
    </location>
</feature>
<gene>
    <name evidence="3" type="ORF">C922_04493</name>
</gene>
<evidence type="ECO:0000313" key="3">
    <source>
        <dbReference type="EMBL" id="EUD65093.1"/>
    </source>
</evidence>
<feature type="compositionally biased region" description="Basic and acidic residues" evidence="2">
    <location>
        <begin position="1166"/>
        <end position="1180"/>
    </location>
</feature>
<feature type="compositionally biased region" description="Basic and acidic residues" evidence="2">
    <location>
        <begin position="379"/>
        <end position="396"/>
    </location>
</feature>
<feature type="region of interest" description="Disordered" evidence="2">
    <location>
        <begin position="866"/>
        <end position="1002"/>
    </location>
</feature>
<feature type="region of interest" description="Disordered" evidence="2">
    <location>
        <begin position="1361"/>
        <end position="1406"/>
    </location>
</feature>
<sequence length="1406" mass="161055">MIFKQIAEKASKVLMGSNVVKESDLKVKAQVGKETEAGKDTETMFHRQCNEGDTAGRNTPVNHQRDKLSTTMNDKKRMHERAKKKVNLFLKRYKLEGRKKKKKKKNSSKSSLLVLSQKKNNRLKNLKKMNKLRKIKEDYLTILKVQNEFTHKYQEEKSFRESIRSYHSNELAKDYSYALFFFRLFVRGEYLNGETLTEALVKDNRRDADAADHVLLPPIDESNQDKHSQITRKSLKNAVAFLNGRNTRLLMCDYLKILMNNIQNENEISANFLMLEYVSSQGTKQQNNYTQMCNTYKLKGHGKEEQSILSYSFNSVKEKGVNSVPSGGGPILENSEKDHIGNNSHENNVQKDRSSVNNSMDLTISGDRSGAAISLSVDATRKGNDPKEVENPSKKKENADFVQMNELLFNKILNNFVTELKSFFLSVIAKMQTSHVVSELITHFAEICLTLTPYYVHIVNCIEILSDFANIIPVRHMDHLMSFFRRNKNIFIEKYKEFQNFVIFNDPIKTQSVGARLIGFIKILQKKNSLNTKQKSMNVFFLHLLLSECLPINHLGFCNRQSVKNNFHLFFYDSLQRCKDTANDESLIFSEFELGIRQNVKNHAKIRELILAEINSLCLQGSTSDGTLSSAIPNGDRSCGGDAKPDEDHSDQANHADDADHVSRPDRADRQDDPTKGDKPKEDLLSNRDHCGLEEPIHPPSKDKKAHTNGRDSIRKRKRDEEETPDQVIHSDKKDIKRPKRNLMAQIPNEEKKNYKAYLAYLYLISFVRSPEMCTSQNCAPLEDAYNSFNLFLAHIKNVKKKNLTSVKIVKEYLYNSDIDFLGNIHIYNLLIRDKNFICVFFFNLLLVLNYLNVELNILTPTANEDSSSEYRTVDSKGKETNRSTTSALNLDTANQSASAQSLEGIRNSEDKSGNSPFWRNSSRTYSKNAKEGTSQMGSNTSSLIGRGKDNDPAHPGISGSSSRGTQNIPKEVKEVKDVKDVRDMKDINAGDTKGKDHQSVSERTKHTLHLFVKDLLRHLSNSKSMQFFMNLLASEYCWYSWKKQLTGKPTKENSESPFEFNHLEDQSKRNKKHKKQKTNHTDNGMVDENSSPVQTLIQLVHNFELLNEKMKNYYLANLDNPNLRKNPYNYTKLIGSCEGGSNRQMQTNSTYQDEREASHFPAPTNKEDCSNGEEVEQRGHSAKQAIDEIGDGLPDQPNDQLADEPNDELPDQPNDLKAYPQSLRDIRKVNNFLLEINKIYLGRQAEFWELDDSDSLIDLRKKKNEEKILIEKLIDKLEDYKQKMHIDNDPVNEIEESEKSKNDPVFKFRLAKLFIVKYIDLYTIVKDKEFSTDCDFLYNLMVHMDKNLAKKKILLSAQEGEVGEEVKTDGETVDVREEAQEEAKANGKEKAEGEEVTVGEPERKA</sequence>
<feature type="region of interest" description="Disordered" evidence="2">
    <location>
        <begin position="50"/>
        <end position="83"/>
    </location>
</feature>
<keyword evidence="1" id="KW-0175">Coiled coil</keyword>
<feature type="compositionally biased region" description="Polar residues" evidence="2">
    <location>
        <begin position="914"/>
        <end position="944"/>
    </location>
</feature>
<dbReference type="EMBL" id="KI965483">
    <property type="protein sequence ID" value="EUD65093.1"/>
    <property type="molecule type" value="Genomic_DNA"/>
</dbReference>
<proteinExistence type="predicted"/>
<evidence type="ECO:0000256" key="2">
    <source>
        <dbReference type="SAM" id="MobiDB-lite"/>
    </source>
</evidence>
<feature type="compositionally biased region" description="Polar residues" evidence="2">
    <location>
        <begin position="883"/>
        <end position="902"/>
    </location>
</feature>
<feature type="compositionally biased region" description="Basic and acidic residues" evidence="2">
    <location>
        <begin position="971"/>
        <end position="1002"/>
    </location>
</feature>
<dbReference type="Proteomes" id="UP000030640">
    <property type="component" value="Unassembled WGS sequence"/>
</dbReference>
<feature type="compositionally biased region" description="Basic residues" evidence="2">
    <location>
        <begin position="704"/>
        <end position="718"/>
    </location>
</feature>
<dbReference type="VEuPathDB" id="PlasmoDB:C922_04493"/>
<protein>
    <submittedName>
        <fullName evidence="3">Uncharacterized protein</fullName>
    </submittedName>
</protein>
<feature type="region of interest" description="Disordered" evidence="2">
    <location>
        <begin position="625"/>
        <end position="737"/>
    </location>
</feature>
<name>W7A1A4_9APIC</name>
<feature type="compositionally biased region" description="Basic and acidic residues" evidence="2">
    <location>
        <begin position="63"/>
        <end position="77"/>
    </location>
</feature>
<evidence type="ECO:0000313" key="4">
    <source>
        <dbReference type="Proteomes" id="UP000030640"/>
    </source>
</evidence>
<organism evidence="3 4">
    <name type="scientific">Plasmodium inui San Antonio 1</name>
    <dbReference type="NCBI Taxonomy" id="1237626"/>
    <lineage>
        <taxon>Eukaryota</taxon>
        <taxon>Sar</taxon>
        <taxon>Alveolata</taxon>
        <taxon>Apicomplexa</taxon>
        <taxon>Aconoidasida</taxon>
        <taxon>Haemosporida</taxon>
        <taxon>Plasmodiidae</taxon>
        <taxon>Plasmodium</taxon>
        <taxon>Plasmodium (Plasmodium)</taxon>
    </lineage>
</organism>
<reference evidence="3 4" key="1">
    <citation type="submission" date="2013-02" db="EMBL/GenBank/DDBJ databases">
        <title>The Genome Sequence of Plasmodium inui San Antonio 1.</title>
        <authorList>
            <consortium name="The Broad Institute Genome Sequencing Platform"/>
            <consortium name="The Broad Institute Genome Sequencing Center for Infectious Disease"/>
            <person name="Neafsey D."/>
            <person name="Cheeseman I."/>
            <person name="Volkman S."/>
            <person name="Adams J."/>
            <person name="Walker B."/>
            <person name="Young S.K."/>
            <person name="Zeng Q."/>
            <person name="Gargeya S."/>
            <person name="Fitzgerald M."/>
            <person name="Haas B."/>
            <person name="Abouelleil A."/>
            <person name="Alvarado L."/>
            <person name="Arachchi H.M."/>
            <person name="Berlin A.M."/>
            <person name="Chapman S.B."/>
            <person name="Dewar J."/>
            <person name="Goldberg J."/>
            <person name="Griggs A."/>
            <person name="Gujja S."/>
            <person name="Hansen M."/>
            <person name="Howarth C."/>
            <person name="Imamovic A."/>
            <person name="Larimer J."/>
            <person name="McCowan C."/>
            <person name="Murphy C."/>
            <person name="Neiman D."/>
            <person name="Pearson M."/>
            <person name="Priest M."/>
            <person name="Roberts A."/>
            <person name="Saif S."/>
            <person name="Shea T."/>
            <person name="Sisk P."/>
            <person name="Sykes S."/>
            <person name="Wortman J."/>
            <person name="Nusbaum C."/>
            <person name="Birren B."/>
        </authorList>
    </citation>
    <scope>NUCLEOTIDE SEQUENCE [LARGE SCALE GENOMIC DNA]</scope>
    <source>
        <strain evidence="3 4">San Antonio 1</strain>
    </source>
</reference>
<feature type="region of interest" description="Disordered" evidence="2">
    <location>
        <begin position="1138"/>
        <end position="1218"/>
    </location>
</feature>